<proteinExistence type="inferred from homology"/>
<keyword evidence="6" id="KW-0227">DNA damage</keyword>
<evidence type="ECO:0000256" key="12">
    <source>
        <dbReference type="ARBA" id="ARBA00038905"/>
    </source>
</evidence>
<dbReference type="GO" id="GO:0006281">
    <property type="term" value="P:DNA repair"/>
    <property type="evidence" value="ECO:0007669"/>
    <property type="project" value="UniProtKB-KW"/>
</dbReference>
<dbReference type="SUPFAM" id="SSF55811">
    <property type="entry name" value="Nudix"/>
    <property type="match status" value="1"/>
</dbReference>
<dbReference type="GO" id="GO:0035539">
    <property type="term" value="F:8-oxo-7,8-dihydrodeoxyguanosine triphosphate pyrophosphatase activity"/>
    <property type="evidence" value="ECO:0007669"/>
    <property type="project" value="UniProtKB-EC"/>
</dbReference>
<dbReference type="GO" id="GO:0044716">
    <property type="term" value="F:8-oxo-GDP phosphatase activity"/>
    <property type="evidence" value="ECO:0007669"/>
    <property type="project" value="TreeGrafter"/>
</dbReference>
<dbReference type="RefSeq" id="WP_158359243.1">
    <property type="nucleotide sequence ID" value="NZ_CP034879.1"/>
</dbReference>
<evidence type="ECO:0000256" key="3">
    <source>
        <dbReference type="ARBA" id="ARBA00022457"/>
    </source>
</evidence>
<evidence type="ECO:0000256" key="4">
    <source>
        <dbReference type="ARBA" id="ARBA00022705"/>
    </source>
</evidence>
<dbReference type="Proteomes" id="UP000298594">
    <property type="component" value="Chromosome"/>
</dbReference>
<protein>
    <recommendedName>
        <fullName evidence="13">8-oxo-dGTP diphosphatase</fullName>
        <ecNumber evidence="12">3.6.1.55</ecNumber>
    </recommendedName>
    <alternativeName>
        <fullName evidence="16">7,8-dihydro-8-oxoguanine-triphosphatase</fullName>
    </alternativeName>
    <alternativeName>
        <fullName evidence="15">Mutator protein MutT</fullName>
    </alternativeName>
    <alternativeName>
        <fullName evidence="14">dGTP pyrophosphohydrolase</fullName>
    </alternativeName>
</protein>
<gene>
    <name evidence="18" type="ORF">D9V67_01035</name>
</gene>
<dbReference type="PROSITE" id="PS00893">
    <property type="entry name" value="NUDIX_BOX"/>
    <property type="match status" value="1"/>
</dbReference>
<sequence>MNYTKVAIGILLKKNKVYITKGKYKKNIWEFPGGKVKKHENIVHALKRELLEEVGILILKFRFFKYVKYISLKKKLKLYFFLINKWKGEPYSKEGHVYIWIFLYNLKFFNFPLANDSVIHLLKKDIHFLK</sequence>
<dbReference type="GO" id="GO:0008413">
    <property type="term" value="F:8-oxo-7,8-dihydroguanosine triphosphate pyrophosphatase activity"/>
    <property type="evidence" value="ECO:0007669"/>
    <property type="project" value="TreeGrafter"/>
</dbReference>
<evidence type="ECO:0000256" key="2">
    <source>
        <dbReference type="ARBA" id="ARBA00005582"/>
    </source>
</evidence>
<evidence type="ECO:0000256" key="10">
    <source>
        <dbReference type="ARBA" id="ARBA00035861"/>
    </source>
</evidence>
<reference evidence="18 19" key="1">
    <citation type="submission" date="2018-12" db="EMBL/GenBank/DDBJ databases">
        <authorList>
            <person name="Chong R.A."/>
        </authorList>
    </citation>
    <scope>NUCLEOTIDE SEQUENCE [LARGE SCALE GENOMIC DNA]</scope>
    <source>
        <strain evidence="18 19">Bca</strain>
    </source>
</reference>
<evidence type="ECO:0000256" key="16">
    <source>
        <dbReference type="ARBA" id="ARBA00042798"/>
    </source>
</evidence>
<comment type="cofactor">
    <cofactor evidence="1">
        <name>Mg(2+)</name>
        <dbReference type="ChEBI" id="CHEBI:18420"/>
    </cofactor>
</comment>
<keyword evidence="7" id="KW-0378">Hydrolase</keyword>
<evidence type="ECO:0000313" key="19">
    <source>
        <dbReference type="Proteomes" id="UP000298594"/>
    </source>
</evidence>
<keyword evidence="3" id="KW-0515">Mutator protein</keyword>
<dbReference type="InterPro" id="IPR015797">
    <property type="entry name" value="NUDIX_hydrolase-like_dom_sf"/>
</dbReference>
<evidence type="ECO:0000256" key="11">
    <source>
        <dbReference type="ARBA" id="ARBA00036904"/>
    </source>
</evidence>
<evidence type="ECO:0000256" key="9">
    <source>
        <dbReference type="ARBA" id="ARBA00023204"/>
    </source>
</evidence>
<comment type="catalytic activity">
    <reaction evidence="11">
        <text>8-oxo-GTP + H2O = 8-oxo-GMP + diphosphate + H(+)</text>
        <dbReference type="Rhea" id="RHEA:67616"/>
        <dbReference type="ChEBI" id="CHEBI:15377"/>
        <dbReference type="ChEBI" id="CHEBI:15378"/>
        <dbReference type="ChEBI" id="CHEBI:33019"/>
        <dbReference type="ChEBI" id="CHEBI:143553"/>
        <dbReference type="ChEBI" id="CHEBI:145694"/>
    </reaction>
</comment>
<evidence type="ECO:0000256" key="14">
    <source>
        <dbReference type="ARBA" id="ARBA00041592"/>
    </source>
</evidence>
<dbReference type="EC" id="3.6.1.55" evidence="12"/>
<comment type="similarity">
    <text evidence="2">Belongs to the Nudix hydrolase family.</text>
</comment>
<dbReference type="GO" id="GO:0046872">
    <property type="term" value="F:metal ion binding"/>
    <property type="evidence" value="ECO:0007669"/>
    <property type="project" value="UniProtKB-KW"/>
</dbReference>
<dbReference type="EMBL" id="CP034879">
    <property type="protein sequence ID" value="QCI20351.1"/>
    <property type="molecule type" value="Genomic_DNA"/>
</dbReference>
<dbReference type="InterPro" id="IPR020084">
    <property type="entry name" value="NUDIX_hydrolase_CS"/>
</dbReference>
<accession>A0A4D6Y3C9</accession>
<dbReference type="PANTHER" id="PTHR47707:SF1">
    <property type="entry name" value="NUDIX HYDROLASE FAMILY PROTEIN"/>
    <property type="match status" value="1"/>
</dbReference>
<evidence type="ECO:0000313" key="18">
    <source>
        <dbReference type="EMBL" id="QCI20351.1"/>
    </source>
</evidence>
<evidence type="ECO:0000256" key="1">
    <source>
        <dbReference type="ARBA" id="ARBA00001946"/>
    </source>
</evidence>
<dbReference type="Gene3D" id="3.90.79.10">
    <property type="entry name" value="Nucleoside Triphosphate Pyrophosphohydrolase"/>
    <property type="match status" value="1"/>
</dbReference>
<comment type="catalytic activity">
    <reaction evidence="10">
        <text>8-oxo-dGTP + H2O = 8-oxo-dGMP + diphosphate + H(+)</text>
        <dbReference type="Rhea" id="RHEA:31575"/>
        <dbReference type="ChEBI" id="CHEBI:15377"/>
        <dbReference type="ChEBI" id="CHEBI:15378"/>
        <dbReference type="ChEBI" id="CHEBI:33019"/>
        <dbReference type="ChEBI" id="CHEBI:63224"/>
        <dbReference type="ChEBI" id="CHEBI:77896"/>
        <dbReference type="EC" id="3.6.1.55"/>
    </reaction>
</comment>
<dbReference type="PANTHER" id="PTHR47707">
    <property type="entry name" value="8-OXO-DGTP DIPHOSPHATASE"/>
    <property type="match status" value="1"/>
</dbReference>
<name>A0A4D6Y3C9_9GAMM</name>
<dbReference type="GO" id="GO:0006260">
    <property type="term" value="P:DNA replication"/>
    <property type="evidence" value="ECO:0007669"/>
    <property type="project" value="UniProtKB-KW"/>
</dbReference>
<keyword evidence="5" id="KW-0479">Metal-binding</keyword>
<dbReference type="InterPro" id="IPR000086">
    <property type="entry name" value="NUDIX_hydrolase_dom"/>
</dbReference>
<dbReference type="OrthoDB" id="9810648at2"/>
<keyword evidence="9" id="KW-0234">DNA repair</keyword>
<evidence type="ECO:0000259" key="17">
    <source>
        <dbReference type="PROSITE" id="PS51462"/>
    </source>
</evidence>
<reference evidence="18 19" key="2">
    <citation type="submission" date="2019-05" db="EMBL/GenBank/DDBJ databases">
        <title>Genome evolution of the obligate endosymbiont Buchnera aphidicola.</title>
        <authorList>
            <person name="Moran N.A."/>
        </authorList>
    </citation>
    <scope>NUCLEOTIDE SEQUENCE [LARGE SCALE GENOMIC DNA]</scope>
    <source>
        <strain evidence="18 19">Bca</strain>
    </source>
</reference>
<dbReference type="InterPro" id="IPR047127">
    <property type="entry name" value="MutT-like"/>
</dbReference>
<dbReference type="PROSITE" id="PS51462">
    <property type="entry name" value="NUDIX"/>
    <property type="match status" value="1"/>
</dbReference>
<evidence type="ECO:0000256" key="7">
    <source>
        <dbReference type="ARBA" id="ARBA00022801"/>
    </source>
</evidence>
<keyword evidence="4" id="KW-0235">DNA replication</keyword>
<evidence type="ECO:0000256" key="6">
    <source>
        <dbReference type="ARBA" id="ARBA00022763"/>
    </source>
</evidence>
<evidence type="ECO:0000256" key="5">
    <source>
        <dbReference type="ARBA" id="ARBA00022723"/>
    </source>
</evidence>
<keyword evidence="8" id="KW-0460">Magnesium</keyword>
<dbReference type="Pfam" id="PF00293">
    <property type="entry name" value="NUDIX"/>
    <property type="match status" value="1"/>
</dbReference>
<feature type="domain" description="Nudix hydrolase" evidence="17">
    <location>
        <begin position="1"/>
        <end position="125"/>
    </location>
</feature>
<dbReference type="GO" id="GO:0044715">
    <property type="term" value="F:8-oxo-dGDP phosphatase activity"/>
    <property type="evidence" value="ECO:0007669"/>
    <property type="project" value="TreeGrafter"/>
</dbReference>
<evidence type="ECO:0000256" key="13">
    <source>
        <dbReference type="ARBA" id="ARBA00040794"/>
    </source>
</evidence>
<organism evidence="18 19">
    <name type="scientific">Buchnera aphidicola</name>
    <name type="common">Brachycaudus cardui</name>
    <dbReference type="NCBI Taxonomy" id="557993"/>
    <lineage>
        <taxon>Bacteria</taxon>
        <taxon>Pseudomonadati</taxon>
        <taxon>Pseudomonadota</taxon>
        <taxon>Gammaproteobacteria</taxon>
        <taxon>Enterobacterales</taxon>
        <taxon>Erwiniaceae</taxon>
        <taxon>Buchnera</taxon>
    </lineage>
</organism>
<evidence type="ECO:0000256" key="8">
    <source>
        <dbReference type="ARBA" id="ARBA00022842"/>
    </source>
</evidence>
<dbReference type="AlphaFoldDB" id="A0A4D6Y3C9"/>
<evidence type="ECO:0000256" key="15">
    <source>
        <dbReference type="ARBA" id="ARBA00041979"/>
    </source>
</evidence>